<proteinExistence type="predicted"/>
<reference evidence="1 2" key="1">
    <citation type="submission" date="2018-06" db="EMBL/GenBank/DDBJ databases">
        <authorList>
            <consortium name="Pathogen Informatics"/>
            <person name="Doyle S."/>
        </authorList>
    </citation>
    <scope>NUCLEOTIDE SEQUENCE [LARGE SCALE GENOMIC DNA]</scope>
    <source>
        <strain evidence="1 2">NCTC13336</strain>
    </source>
</reference>
<dbReference type="Proteomes" id="UP000254293">
    <property type="component" value="Unassembled WGS sequence"/>
</dbReference>
<dbReference type="AlphaFoldDB" id="A0A377R2Z4"/>
<evidence type="ECO:0000313" key="2">
    <source>
        <dbReference type="Proteomes" id="UP000254293"/>
    </source>
</evidence>
<protein>
    <submittedName>
        <fullName evidence="1">Uncharacterized protein</fullName>
    </submittedName>
</protein>
<dbReference type="EMBL" id="UGJJ01000003">
    <property type="protein sequence ID" value="STR03157.1"/>
    <property type="molecule type" value="Genomic_DNA"/>
</dbReference>
<sequence>MPHTEACLYQPHRQTALRAKLARAGVVFQFGVWQAQPYGDPAAGHAAALAASATD</sequence>
<dbReference type="RefSeq" id="WP_172461261.1">
    <property type="nucleotide sequence ID" value="NZ_CP091516.1"/>
</dbReference>
<evidence type="ECO:0000313" key="1">
    <source>
        <dbReference type="EMBL" id="STR03157.1"/>
    </source>
</evidence>
<name>A0A377R2Z4_9NEIS</name>
<keyword evidence="2" id="KW-1185">Reference proteome</keyword>
<accession>A0A377R2Z4</accession>
<organism evidence="1 2">
    <name type="scientific">Kingella potus</name>
    <dbReference type="NCBI Taxonomy" id="265175"/>
    <lineage>
        <taxon>Bacteria</taxon>
        <taxon>Pseudomonadati</taxon>
        <taxon>Pseudomonadota</taxon>
        <taxon>Betaproteobacteria</taxon>
        <taxon>Neisseriales</taxon>
        <taxon>Neisseriaceae</taxon>
        <taxon>Kingella</taxon>
    </lineage>
</organism>
<gene>
    <name evidence="1" type="ORF">NCTC13336_02053</name>
</gene>